<protein>
    <submittedName>
        <fullName evidence="1">Uncharacterized protein</fullName>
    </submittedName>
</protein>
<evidence type="ECO:0000313" key="1">
    <source>
        <dbReference type="EMBL" id="VTT77707.1"/>
    </source>
</evidence>
<dbReference type="AlphaFoldDB" id="A0A2H3RXT5"/>
<accession>A0A2H3RXT5</accession>
<comment type="caution">
    <text evidence="1">The sequence shown here is derived from an EMBL/GenBank/DDBJ whole genome shotgun (WGS) entry which is preliminary data.</text>
</comment>
<dbReference type="Proteomes" id="UP000760494">
    <property type="component" value="Unassembled WGS sequence"/>
</dbReference>
<name>A0A2H3RXT5_FUSFU</name>
<proteinExistence type="predicted"/>
<gene>
    <name evidence="1" type="ORF">C2S_10716</name>
</gene>
<organism evidence="1 2">
    <name type="scientific">Fusarium fujikuroi</name>
    <name type="common">Bakanae and foot rot disease fungus</name>
    <name type="synonym">Gibberella fujikuroi</name>
    <dbReference type="NCBI Taxonomy" id="5127"/>
    <lineage>
        <taxon>Eukaryota</taxon>
        <taxon>Fungi</taxon>
        <taxon>Dikarya</taxon>
        <taxon>Ascomycota</taxon>
        <taxon>Pezizomycotina</taxon>
        <taxon>Sordariomycetes</taxon>
        <taxon>Hypocreomycetidae</taxon>
        <taxon>Hypocreales</taxon>
        <taxon>Nectriaceae</taxon>
        <taxon>Fusarium</taxon>
        <taxon>Fusarium fujikuroi species complex</taxon>
    </lineage>
</organism>
<evidence type="ECO:0000313" key="2">
    <source>
        <dbReference type="Proteomes" id="UP000760494"/>
    </source>
</evidence>
<dbReference type="EMBL" id="CABFJX010000388">
    <property type="protein sequence ID" value="VTT77707.1"/>
    <property type="molecule type" value="Genomic_DNA"/>
</dbReference>
<sequence length="70" mass="7502">MEGQRVPRLKLHNGFSQATATMLELTGLHLPVSPMLAITTVVQLQSDTTPRKMLGGLEGTAKCGISVNRV</sequence>
<reference evidence="1" key="1">
    <citation type="submission" date="2019-05" db="EMBL/GenBank/DDBJ databases">
        <authorList>
            <person name="Piombo E."/>
        </authorList>
    </citation>
    <scope>NUCLEOTIDE SEQUENCE</scope>
    <source>
        <strain evidence="1">C2S</strain>
    </source>
</reference>